<feature type="domain" description="BRCT" evidence="2">
    <location>
        <begin position="1517"/>
        <end position="1584"/>
    </location>
</feature>
<feature type="compositionally biased region" description="Low complexity" evidence="1">
    <location>
        <begin position="905"/>
        <end position="927"/>
    </location>
</feature>
<organism evidence="3 4">
    <name type="scientific">Hebeloma cylindrosporum</name>
    <dbReference type="NCBI Taxonomy" id="76867"/>
    <lineage>
        <taxon>Eukaryota</taxon>
        <taxon>Fungi</taxon>
        <taxon>Dikarya</taxon>
        <taxon>Basidiomycota</taxon>
        <taxon>Agaricomycotina</taxon>
        <taxon>Agaricomycetes</taxon>
        <taxon>Agaricomycetidae</taxon>
        <taxon>Agaricales</taxon>
        <taxon>Agaricineae</taxon>
        <taxon>Hymenogastraceae</taxon>
        <taxon>Hebeloma</taxon>
    </lineage>
</organism>
<feature type="compositionally biased region" description="Acidic residues" evidence="1">
    <location>
        <begin position="690"/>
        <end position="700"/>
    </location>
</feature>
<reference evidence="3 4" key="1">
    <citation type="submission" date="2014-04" db="EMBL/GenBank/DDBJ databases">
        <authorList>
            <consortium name="DOE Joint Genome Institute"/>
            <person name="Kuo A."/>
            <person name="Gay G."/>
            <person name="Dore J."/>
            <person name="Kohler A."/>
            <person name="Nagy L.G."/>
            <person name="Floudas D."/>
            <person name="Copeland A."/>
            <person name="Barry K.W."/>
            <person name="Cichocki N."/>
            <person name="Veneault-Fourrey C."/>
            <person name="LaButti K."/>
            <person name="Lindquist E.A."/>
            <person name="Lipzen A."/>
            <person name="Lundell T."/>
            <person name="Morin E."/>
            <person name="Murat C."/>
            <person name="Sun H."/>
            <person name="Tunlid A."/>
            <person name="Henrissat B."/>
            <person name="Grigoriev I.V."/>
            <person name="Hibbett D.S."/>
            <person name="Martin F."/>
            <person name="Nordberg H.P."/>
            <person name="Cantor M.N."/>
            <person name="Hua S.X."/>
        </authorList>
    </citation>
    <scope>NUCLEOTIDE SEQUENCE [LARGE SCALE GENOMIC DNA]</scope>
    <source>
        <strain evidence="4">h7</strain>
    </source>
</reference>
<feature type="compositionally biased region" description="Basic and acidic residues" evidence="1">
    <location>
        <begin position="1380"/>
        <end position="1390"/>
    </location>
</feature>
<feature type="compositionally biased region" description="Polar residues" evidence="1">
    <location>
        <begin position="1182"/>
        <end position="1191"/>
    </location>
</feature>
<feature type="compositionally biased region" description="Basic and acidic residues" evidence="1">
    <location>
        <begin position="1259"/>
        <end position="1276"/>
    </location>
</feature>
<dbReference type="CDD" id="cd18436">
    <property type="entry name" value="BRCT_BRC1_like_rpt2"/>
    <property type="match status" value="1"/>
</dbReference>
<dbReference type="SMART" id="SM00292">
    <property type="entry name" value="BRCT"/>
    <property type="match status" value="5"/>
</dbReference>
<feature type="compositionally biased region" description="Low complexity" evidence="1">
    <location>
        <begin position="1103"/>
        <end position="1124"/>
    </location>
</feature>
<feature type="compositionally biased region" description="Basic and acidic residues" evidence="1">
    <location>
        <begin position="1434"/>
        <end position="1450"/>
    </location>
</feature>
<dbReference type="GO" id="GO:0006302">
    <property type="term" value="P:double-strand break repair"/>
    <property type="evidence" value="ECO:0007669"/>
    <property type="project" value="TreeGrafter"/>
</dbReference>
<keyword evidence="4" id="KW-1185">Reference proteome</keyword>
<dbReference type="PROSITE" id="PS50172">
    <property type="entry name" value="BRCT"/>
    <property type="match status" value="5"/>
</dbReference>
<feature type="compositionally biased region" description="Acidic residues" evidence="1">
    <location>
        <begin position="1233"/>
        <end position="1246"/>
    </location>
</feature>
<feature type="compositionally biased region" description="Acidic residues" evidence="1">
    <location>
        <begin position="792"/>
        <end position="804"/>
    </location>
</feature>
<evidence type="ECO:0000313" key="4">
    <source>
        <dbReference type="Proteomes" id="UP000053424"/>
    </source>
</evidence>
<dbReference type="InterPro" id="IPR036420">
    <property type="entry name" value="BRCT_dom_sf"/>
</dbReference>
<feature type="compositionally biased region" description="Basic residues" evidence="1">
    <location>
        <begin position="740"/>
        <end position="750"/>
    </location>
</feature>
<feature type="compositionally biased region" description="Basic residues" evidence="1">
    <location>
        <begin position="705"/>
        <end position="723"/>
    </location>
</feature>
<feature type="compositionally biased region" description="Basic and acidic residues" evidence="1">
    <location>
        <begin position="1075"/>
        <end position="1084"/>
    </location>
</feature>
<evidence type="ECO:0000313" key="3">
    <source>
        <dbReference type="EMBL" id="KIM42573.1"/>
    </source>
</evidence>
<dbReference type="HOGENOM" id="CLU_002149_1_0_1"/>
<feature type="compositionally biased region" description="Acidic residues" evidence="1">
    <location>
        <begin position="1297"/>
        <end position="1307"/>
    </location>
</feature>
<accession>A0A0C2XY55</accession>
<dbReference type="PANTHER" id="PTHR47667:SF1">
    <property type="entry name" value="REGULATOR OF TY1 TRANSPOSITION PROTEIN 107"/>
    <property type="match status" value="1"/>
</dbReference>
<dbReference type="SUPFAM" id="SSF52113">
    <property type="entry name" value="BRCT domain"/>
    <property type="match status" value="4"/>
</dbReference>
<dbReference type="GO" id="GO:0005634">
    <property type="term" value="C:nucleus"/>
    <property type="evidence" value="ECO:0007669"/>
    <property type="project" value="TreeGrafter"/>
</dbReference>
<feature type="compositionally biased region" description="Low complexity" evidence="1">
    <location>
        <begin position="1042"/>
        <end position="1055"/>
    </location>
</feature>
<feature type="compositionally biased region" description="Acidic residues" evidence="1">
    <location>
        <begin position="758"/>
        <end position="772"/>
    </location>
</feature>
<feature type="compositionally biased region" description="Basic and acidic residues" evidence="1">
    <location>
        <begin position="947"/>
        <end position="960"/>
    </location>
</feature>
<dbReference type="InterPro" id="IPR053036">
    <property type="entry name" value="CellCycle_DNARepair_Reg"/>
</dbReference>
<feature type="domain" description="BRCT" evidence="2">
    <location>
        <begin position="1607"/>
        <end position="1688"/>
    </location>
</feature>
<feature type="compositionally biased region" description="Basic and acidic residues" evidence="1">
    <location>
        <begin position="327"/>
        <end position="336"/>
    </location>
</feature>
<dbReference type="Pfam" id="PF12738">
    <property type="entry name" value="PTCB-BRCT"/>
    <property type="match status" value="2"/>
</dbReference>
<dbReference type="Pfam" id="PF16770">
    <property type="entry name" value="RTT107_BRCT_5"/>
    <property type="match status" value="1"/>
</dbReference>
<sequence length="1706" mass="185162">MDPDETLGLPPPHLLFASVTYHIAPSFPPNRIEELDAVLQEYGGNRAEGGLKDEKLTTVIANSARWEGWEEVGEDSGIDVVTDKWVERSVVLGKLQLAQHFSTNPALLFSGVVACSTSDLPPTDLEVLSAGIIALGGQWRTGLTKDVTHLFAMTPDSSKYATAMHYQETTRIKVVLPHWFDDTIRLGTGKLSTEPYEWPEVKMLKGVEGLTGGPEENKIKRNMYATAAIFTPGMAQTTPPLQQDIDFVNAATAEQLASSPVNGINQSAVALHPGAGVWGGRKIILSRTLQLYRGRREAVQAGIERAGGVVLRFEGDEEEEEPPIEFPPEKGKEKEGPRYKLHMNERTRRRNEAQRVSECDVLVTRWRFGRAYVLAVRSVKTIGTLAWLFHVQSTGVLSRPLDQLLHYPVPKRIIEGFHNHVITVTNYTGEAREYLKKLISAMGATFTPSMSGQNTALIAAYTSGTKATKARSWSIPVVNHTWIEDCFVQWRNLTPALEKYIVFPDGVDFATMLGERGVFVGPVGGGKKAKISNEDGDRFEISKGRIELEAEELFTDGEVEVASDAEGDGDVQMAPPPASEGMVNGVEEAEVLEELGMDVDVGVVEESSAPAKPATTPAKRASPTKAGVKSQSTPLSKAKATPKSKPTPKSTKLAEDVIELESSSSEGDAKIAEVKVNGKGKGKGKAKVVEEEDEEEEQDEAPPAKKPRPKPKPITKPAKSKPKHASESDEDGDQDERPSKTPKSKVKVPKRLTISSVESDEESLAEPQDEEEPPKKGSSKKLKRRFSAASVPDDDDEGEDEVEEEVPKTKSKSKTTAKPTKSTKRQSIPPPASSSSDEEEPMFMVSKPKPKLTKSSSPLKPPSAPAKSTPKTTKPTKRQPVPSESEEESVVVISKTKANAKPKVSSSSKLASGSANAAADAAAMPSAGGLLNRVRGDARTRVKKRVPRGDEEKAKAKVVESEDEEENEEDEAPKGKAKANVNGKAKAKDARGKKGKKAATPSESEAEDEGEGEGGGEEEEEEESEPPKPTRVSSSKSKPGMASTSKAKAKAATTTTRKKPLRVYSENDENGSDNSDSKAERNTDDEAEEVDEGLPSPRRLAFSKTATKSSSTKKAATAQTTSTTIPNPKSKSKVAELPPTKSKSKSKPTKTAPEESESGTEPDAPPPPNKKSTKVKDGKNKATAQVGSPSTPRRVMSVLVPTLSISGGRLLGVDRGEDKTKGKGKKRAVAEKENDEEEDGEEEEEEVTLKGKGKAKAKAHVEPVKKNKASVKEKPSKPASTIKVDSKSKSKRPRESSDEEEEEEEEVNAIVSPRTRAMARTDSLHVVSAQANIPISSTSAAGKSTSKAKTKTKATPKTAQEKEKEVKHRYRQRLPSPSSLERDTPMDVDSHPVSGSIAASTSIMPDVMQYEAQVKRSRSTKGRGSAAAFVVDGDGGREKKDKEKEKRKLDEDGDERSKKKRRVSFSEDVEEPAEVEASKAISSKTKQRAGVPMDVDKDHSNSSTDVRVMTTQVSLADDVSKALSKMGVTFTTRPSECTHLLAHGVVRTEKFLCALAMKSFILSEKWAIASADAKRLLPEKDFPLKDNAGERKYNVDLAKVLRLAQKNDGKLLHGHTFYVTPRVNIDTKLLKNVVNACGGQVTTQSPTLRIINASPETRHVISCKEDISIWRPLAAHGIKVYSQELVLEGALRQEMDWDKESFLVKV</sequence>
<reference evidence="4" key="2">
    <citation type="submission" date="2015-01" db="EMBL/GenBank/DDBJ databases">
        <title>Evolutionary Origins and Diversification of the Mycorrhizal Mutualists.</title>
        <authorList>
            <consortium name="DOE Joint Genome Institute"/>
            <consortium name="Mycorrhizal Genomics Consortium"/>
            <person name="Kohler A."/>
            <person name="Kuo A."/>
            <person name="Nagy L.G."/>
            <person name="Floudas D."/>
            <person name="Copeland A."/>
            <person name="Barry K.W."/>
            <person name="Cichocki N."/>
            <person name="Veneault-Fourrey C."/>
            <person name="LaButti K."/>
            <person name="Lindquist E.A."/>
            <person name="Lipzen A."/>
            <person name="Lundell T."/>
            <person name="Morin E."/>
            <person name="Murat C."/>
            <person name="Riley R."/>
            <person name="Ohm R."/>
            <person name="Sun H."/>
            <person name="Tunlid A."/>
            <person name="Henrissat B."/>
            <person name="Grigoriev I.V."/>
            <person name="Hibbett D.S."/>
            <person name="Martin F."/>
        </authorList>
    </citation>
    <scope>NUCLEOTIDE SEQUENCE [LARGE SCALE GENOMIC DNA]</scope>
    <source>
        <strain evidence="4">h7</strain>
    </source>
</reference>
<proteinExistence type="predicted"/>
<feature type="region of interest" description="Disordered" evidence="1">
    <location>
        <begin position="607"/>
        <end position="1502"/>
    </location>
</feature>
<dbReference type="GO" id="GO:1990683">
    <property type="term" value="P:DNA double-strand break attachment to nuclear envelope"/>
    <property type="evidence" value="ECO:0007669"/>
    <property type="project" value="TreeGrafter"/>
</dbReference>
<dbReference type="Gene3D" id="3.40.50.10190">
    <property type="entry name" value="BRCT domain"/>
    <property type="match status" value="5"/>
</dbReference>
<dbReference type="Pfam" id="PF16589">
    <property type="entry name" value="BRCT_2"/>
    <property type="match status" value="1"/>
</dbReference>
<dbReference type="InterPro" id="IPR001357">
    <property type="entry name" value="BRCT_dom"/>
</dbReference>
<feature type="domain" description="BRCT" evidence="2">
    <location>
        <begin position="104"/>
        <end position="185"/>
    </location>
</feature>
<dbReference type="PANTHER" id="PTHR47667">
    <property type="entry name" value="REGULATOR OF TY1 TRANSPOSITION PROTEIN 107"/>
    <property type="match status" value="1"/>
</dbReference>
<feature type="compositionally biased region" description="Low complexity" evidence="1">
    <location>
        <begin position="1336"/>
        <end position="1345"/>
    </location>
</feature>
<feature type="compositionally biased region" description="Low complexity" evidence="1">
    <location>
        <begin position="607"/>
        <end position="626"/>
    </location>
</feature>
<feature type="compositionally biased region" description="Low complexity" evidence="1">
    <location>
        <begin position="635"/>
        <end position="651"/>
    </location>
</feature>
<name>A0A0C2XY55_HEBCY</name>
<feature type="compositionally biased region" description="Acidic residues" evidence="1">
    <location>
        <begin position="961"/>
        <end position="971"/>
    </location>
</feature>
<feature type="compositionally biased region" description="Basic and acidic residues" evidence="1">
    <location>
        <begin position="1284"/>
        <end position="1296"/>
    </location>
</feature>
<dbReference type="OrthoDB" id="342264at2759"/>
<evidence type="ECO:0000259" key="2">
    <source>
        <dbReference type="PROSITE" id="PS50172"/>
    </source>
</evidence>
<feature type="compositionally biased region" description="Basic residues" evidence="1">
    <location>
        <begin position="777"/>
        <end position="786"/>
    </location>
</feature>
<feature type="region of interest" description="Disordered" evidence="1">
    <location>
        <begin position="316"/>
        <end position="336"/>
    </location>
</feature>
<gene>
    <name evidence="3" type="ORF">M413DRAFT_444285</name>
</gene>
<dbReference type="Proteomes" id="UP000053424">
    <property type="component" value="Unassembled WGS sequence"/>
</dbReference>
<dbReference type="GO" id="GO:0035361">
    <property type="term" value="C:Cul8-RING ubiquitin ligase complex"/>
    <property type="evidence" value="ECO:0007669"/>
    <property type="project" value="TreeGrafter"/>
</dbReference>
<feature type="domain" description="BRCT" evidence="2">
    <location>
        <begin position="412"/>
        <end position="487"/>
    </location>
</feature>
<dbReference type="STRING" id="686832.A0A0C2XY55"/>
<feature type="domain" description="BRCT" evidence="2">
    <location>
        <begin position="11"/>
        <end position="103"/>
    </location>
</feature>
<feature type="compositionally biased region" description="Basic and acidic residues" evidence="1">
    <location>
        <begin position="1212"/>
        <end position="1221"/>
    </location>
</feature>
<dbReference type="CDD" id="cd17743">
    <property type="entry name" value="BRCT_BRC1_like_rpt5"/>
    <property type="match status" value="1"/>
</dbReference>
<evidence type="ECO:0000256" key="1">
    <source>
        <dbReference type="SAM" id="MobiDB-lite"/>
    </source>
</evidence>
<protein>
    <recommendedName>
        <fullName evidence="2">BRCT domain-containing protein</fullName>
    </recommendedName>
</protein>
<dbReference type="CDD" id="cd18432">
    <property type="entry name" value="BRCT_PAXIP1_rpt6_like"/>
    <property type="match status" value="1"/>
</dbReference>
<feature type="compositionally biased region" description="Acidic residues" evidence="1">
    <location>
        <begin position="1004"/>
        <end position="1024"/>
    </location>
</feature>
<dbReference type="EMBL" id="KN831777">
    <property type="protein sequence ID" value="KIM42573.1"/>
    <property type="molecule type" value="Genomic_DNA"/>
</dbReference>